<name>A6TL03_ALKMQ</name>
<dbReference type="STRING" id="293826.Amet_0646"/>
<dbReference type="PROSITE" id="PS51176">
    <property type="entry name" value="PDH_ADH"/>
    <property type="match status" value="1"/>
</dbReference>
<dbReference type="Gene3D" id="1.10.3660.10">
    <property type="entry name" value="6-phosphogluconate dehydrogenase C-terminal like domain"/>
    <property type="match status" value="1"/>
</dbReference>
<evidence type="ECO:0000256" key="8">
    <source>
        <dbReference type="ARBA" id="ARBA00023141"/>
    </source>
</evidence>
<dbReference type="PANTHER" id="PTHR21363">
    <property type="entry name" value="PREPHENATE DEHYDROGENASE"/>
    <property type="match status" value="1"/>
</dbReference>
<gene>
    <name evidence="12" type="ordered locus">Amet_0646</name>
</gene>
<evidence type="ECO:0000256" key="9">
    <source>
        <dbReference type="ARBA" id="ARBA00049260"/>
    </source>
</evidence>
<dbReference type="InterPro" id="IPR045865">
    <property type="entry name" value="ACT-like_dom_sf"/>
</dbReference>
<dbReference type="RefSeq" id="WP_011971779.1">
    <property type="nucleotide sequence ID" value="NC_009633.1"/>
</dbReference>
<dbReference type="InterPro" id="IPR036291">
    <property type="entry name" value="NAD(P)-bd_dom_sf"/>
</dbReference>
<dbReference type="AlphaFoldDB" id="A6TL03"/>
<dbReference type="GO" id="GO:0006571">
    <property type="term" value="P:tyrosine biosynthetic process"/>
    <property type="evidence" value="ECO:0007669"/>
    <property type="project" value="UniProtKB-UniPathway"/>
</dbReference>
<keyword evidence="13" id="KW-1185">Reference proteome</keyword>
<evidence type="ECO:0000256" key="6">
    <source>
        <dbReference type="ARBA" id="ARBA00023002"/>
    </source>
</evidence>
<dbReference type="InterPro" id="IPR046826">
    <property type="entry name" value="PDH_N"/>
</dbReference>
<dbReference type="InterPro" id="IPR003099">
    <property type="entry name" value="Prephen_DH"/>
</dbReference>
<dbReference type="GO" id="GO:0008977">
    <property type="term" value="F:prephenate dehydrogenase (NAD+) activity"/>
    <property type="evidence" value="ECO:0007669"/>
    <property type="project" value="UniProtKB-EC"/>
</dbReference>
<feature type="domain" description="ACT" evidence="11">
    <location>
        <begin position="296"/>
        <end position="374"/>
    </location>
</feature>
<accession>A6TL03</accession>
<evidence type="ECO:0000256" key="1">
    <source>
        <dbReference type="ARBA" id="ARBA00005067"/>
    </source>
</evidence>
<evidence type="ECO:0000256" key="7">
    <source>
        <dbReference type="ARBA" id="ARBA00023027"/>
    </source>
</evidence>
<comment type="catalytic activity">
    <reaction evidence="9">
        <text>prephenate + NAD(+) = 3-(4-hydroxyphenyl)pyruvate + CO2 + NADH</text>
        <dbReference type="Rhea" id="RHEA:13869"/>
        <dbReference type="ChEBI" id="CHEBI:16526"/>
        <dbReference type="ChEBI" id="CHEBI:29934"/>
        <dbReference type="ChEBI" id="CHEBI:36242"/>
        <dbReference type="ChEBI" id="CHEBI:57540"/>
        <dbReference type="ChEBI" id="CHEBI:57945"/>
        <dbReference type="EC" id="1.3.1.12"/>
    </reaction>
</comment>
<dbReference type="InterPro" id="IPR046825">
    <property type="entry name" value="PDH_C"/>
</dbReference>
<keyword evidence="7" id="KW-0520">NAD</keyword>
<dbReference type="Pfam" id="PF20463">
    <property type="entry name" value="PDH_C"/>
    <property type="match status" value="1"/>
</dbReference>
<proteinExistence type="inferred from homology"/>
<keyword evidence="5" id="KW-0827">Tyrosine biosynthesis</keyword>
<evidence type="ECO:0000259" key="10">
    <source>
        <dbReference type="PROSITE" id="PS51176"/>
    </source>
</evidence>
<dbReference type="GO" id="GO:0004665">
    <property type="term" value="F:prephenate dehydrogenase (NADP+) activity"/>
    <property type="evidence" value="ECO:0007669"/>
    <property type="project" value="InterPro"/>
</dbReference>
<dbReference type="HOGENOM" id="CLU_055968_2_1_9"/>
<dbReference type="Proteomes" id="UP000001572">
    <property type="component" value="Chromosome"/>
</dbReference>
<dbReference type="InterPro" id="IPR002912">
    <property type="entry name" value="ACT_dom"/>
</dbReference>
<evidence type="ECO:0000259" key="11">
    <source>
        <dbReference type="PROSITE" id="PS51671"/>
    </source>
</evidence>
<dbReference type="Pfam" id="PF01842">
    <property type="entry name" value="ACT"/>
    <property type="match status" value="1"/>
</dbReference>
<dbReference type="UniPathway" id="UPA00122">
    <property type="reaction ID" value="UER00961"/>
</dbReference>
<dbReference type="eggNOG" id="COG0287">
    <property type="taxonomic scope" value="Bacteria"/>
</dbReference>
<dbReference type="EMBL" id="CP000724">
    <property type="protein sequence ID" value="ABR46871.1"/>
    <property type="molecule type" value="Genomic_DNA"/>
</dbReference>
<dbReference type="SUPFAM" id="SSF48179">
    <property type="entry name" value="6-phosphogluconate dehydrogenase C-terminal domain-like"/>
    <property type="match status" value="1"/>
</dbReference>
<dbReference type="InterPro" id="IPR050812">
    <property type="entry name" value="Preph/Arog_dehydrog"/>
</dbReference>
<dbReference type="CDD" id="cd04909">
    <property type="entry name" value="ACT_PDH-BS"/>
    <property type="match status" value="1"/>
</dbReference>
<comment type="similarity">
    <text evidence="2">Belongs to the prephenate/arogenate dehydrogenase family.</text>
</comment>
<dbReference type="InterPro" id="IPR008927">
    <property type="entry name" value="6-PGluconate_DH-like_C_sf"/>
</dbReference>
<sequence>MIPFQRVVIIGMGLIGGSIALALRKAGYEGEIIGCDSSRQSLEEAEAIGAIDQGYQDLGEGVKEVDLVILAVPLGYYRQVLKEIAESLPKDVVVTDVGSVKGCVEEIISQELSQSIQFVGGHPMTGSEKGGFHAASPFLYENAYYFLTPNPYTKEETIEGLKDFVKLLGAFPVVVETKQHDEIVALISHIPHLAAVLLANMLDRKNSISYIPFVGGGFRDTTRIAAGNPKMWQDIFFYNKKEILEGIDTLGEMLQEFKVLLQDDESEEVLENLQRAKLIRDSIPHTSRDYIPPLYDLIIDVGDRPGVLGELTQIMGKNNINIKEIEILHAREGETGAIRIALASKTEEEKALHVLKQGGFSLTYRKGEGQDVGNK</sequence>
<dbReference type="EC" id="1.3.1.12" evidence="3"/>
<dbReference type="GO" id="GO:0070403">
    <property type="term" value="F:NAD+ binding"/>
    <property type="evidence" value="ECO:0007669"/>
    <property type="project" value="InterPro"/>
</dbReference>
<keyword evidence="8" id="KW-0057">Aromatic amino acid biosynthesis</keyword>
<dbReference type="Gene3D" id="3.40.50.720">
    <property type="entry name" value="NAD(P)-binding Rossmann-like Domain"/>
    <property type="match status" value="1"/>
</dbReference>
<reference evidence="13" key="1">
    <citation type="journal article" date="2016" name="Genome Announc.">
        <title>Complete genome sequence of Alkaliphilus metalliredigens strain QYMF, an alkaliphilic and metal-reducing bacterium isolated from borax-contaminated leachate ponds.</title>
        <authorList>
            <person name="Hwang C."/>
            <person name="Copeland A."/>
            <person name="Lucas S."/>
            <person name="Lapidus A."/>
            <person name="Barry K."/>
            <person name="Detter J.C."/>
            <person name="Glavina Del Rio T."/>
            <person name="Hammon N."/>
            <person name="Israni S."/>
            <person name="Dalin E."/>
            <person name="Tice H."/>
            <person name="Pitluck S."/>
            <person name="Chertkov O."/>
            <person name="Brettin T."/>
            <person name="Bruce D."/>
            <person name="Han C."/>
            <person name="Schmutz J."/>
            <person name="Larimer F."/>
            <person name="Land M.L."/>
            <person name="Hauser L."/>
            <person name="Kyrpides N."/>
            <person name="Mikhailova N."/>
            <person name="Ye Q."/>
            <person name="Zhou J."/>
            <person name="Richardson P."/>
            <person name="Fields M.W."/>
        </authorList>
    </citation>
    <scope>NUCLEOTIDE SEQUENCE [LARGE SCALE GENOMIC DNA]</scope>
    <source>
        <strain evidence="13">QYMF</strain>
    </source>
</reference>
<evidence type="ECO:0000256" key="3">
    <source>
        <dbReference type="ARBA" id="ARBA00012068"/>
    </source>
</evidence>
<dbReference type="SUPFAM" id="SSF51735">
    <property type="entry name" value="NAD(P)-binding Rossmann-fold domains"/>
    <property type="match status" value="1"/>
</dbReference>
<dbReference type="PROSITE" id="PS51671">
    <property type="entry name" value="ACT"/>
    <property type="match status" value="1"/>
</dbReference>
<organism evidence="12 13">
    <name type="scientific">Alkaliphilus metalliredigens (strain QYMF)</name>
    <dbReference type="NCBI Taxonomy" id="293826"/>
    <lineage>
        <taxon>Bacteria</taxon>
        <taxon>Bacillati</taxon>
        <taxon>Bacillota</taxon>
        <taxon>Clostridia</taxon>
        <taxon>Peptostreptococcales</taxon>
        <taxon>Natronincolaceae</taxon>
        <taxon>Alkaliphilus</taxon>
    </lineage>
</organism>
<keyword evidence="6 12" id="KW-0560">Oxidoreductase</keyword>
<feature type="domain" description="Prephenate/arogenate dehydrogenase" evidence="10">
    <location>
        <begin position="5"/>
        <end position="291"/>
    </location>
</feature>
<evidence type="ECO:0000256" key="2">
    <source>
        <dbReference type="ARBA" id="ARBA00007964"/>
    </source>
</evidence>
<evidence type="ECO:0000313" key="13">
    <source>
        <dbReference type="Proteomes" id="UP000001572"/>
    </source>
</evidence>
<dbReference type="FunFam" id="3.40.50.720:FF:000208">
    <property type="entry name" value="Prephenate dehydrogenase"/>
    <property type="match status" value="1"/>
</dbReference>
<dbReference type="SUPFAM" id="SSF55021">
    <property type="entry name" value="ACT-like"/>
    <property type="match status" value="1"/>
</dbReference>
<dbReference type="KEGG" id="amt:Amet_0646"/>
<evidence type="ECO:0000256" key="5">
    <source>
        <dbReference type="ARBA" id="ARBA00022498"/>
    </source>
</evidence>
<comment type="pathway">
    <text evidence="1">Amino-acid biosynthesis; L-tyrosine biosynthesis; (4-hydroxyphenyl)pyruvate from prephenate (NAD(+) route): step 1/1.</text>
</comment>
<dbReference type="PANTHER" id="PTHR21363:SF0">
    <property type="entry name" value="PREPHENATE DEHYDROGENASE [NADP(+)]"/>
    <property type="match status" value="1"/>
</dbReference>
<dbReference type="Pfam" id="PF02153">
    <property type="entry name" value="PDH_N"/>
    <property type="match status" value="1"/>
</dbReference>
<keyword evidence="8" id="KW-0028">Amino-acid biosynthesis</keyword>
<evidence type="ECO:0000256" key="4">
    <source>
        <dbReference type="ARBA" id="ARBA00016891"/>
    </source>
</evidence>
<protein>
    <recommendedName>
        <fullName evidence="4">Prephenate dehydrogenase</fullName>
        <ecNumber evidence="3">1.3.1.12</ecNumber>
    </recommendedName>
</protein>
<dbReference type="Gene3D" id="3.30.70.260">
    <property type="match status" value="1"/>
</dbReference>
<evidence type="ECO:0000313" key="12">
    <source>
        <dbReference type="EMBL" id="ABR46871.1"/>
    </source>
</evidence>